<evidence type="ECO:0000313" key="3">
    <source>
        <dbReference type="EMBL" id="AEG99837.1"/>
    </source>
</evidence>
<name>A0A0H3FZL9_KLEAK</name>
<dbReference type="SMART" id="SM00972">
    <property type="entry name" value="SCPU"/>
    <property type="match status" value="1"/>
</dbReference>
<dbReference type="EMBL" id="CP002824">
    <property type="protein sequence ID" value="AEG99837.1"/>
    <property type="molecule type" value="Genomic_DNA"/>
</dbReference>
<dbReference type="InterPro" id="IPR053167">
    <property type="entry name" value="Spore_coat_component"/>
</dbReference>
<dbReference type="PANTHER" id="PTHR37089">
    <property type="entry name" value="PROTEIN U-RELATED"/>
    <property type="match status" value="1"/>
</dbReference>
<dbReference type="HOGENOM" id="CLU_876426_0_0_6"/>
<dbReference type="Proteomes" id="UP000008881">
    <property type="component" value="Chromosome"/>
</dbReference>
<dbReference type="PATRIC" id="fig|1028307.3.peg.4898"/>
<sequence length="317" mass="33907">MFLRTSLLFLLLLSLKATASGCWITSGATINFGEVAAGETASTNTEVKFSCQADYGAKEYINVCLSSIAPPPFKMLSLGDTEGKQYPLFFRIFNGLARSQELGTTTSGSLIEQTLLAESNANVNGRFPLVATLPAGQSHLPATHYYNYNMNLRISWNSSPRQESLKSCSDGSAEGEQIQGGSHAEAVIGASCNIEYVTPLNFGIITSAATLNPTRSTATLSINCPAGISYSLAMGKGNHTNGNQRQLCNMEGQCLRYEIWQDAGATQRWGDQSSGDTLTTSNNIGGKKNIIVYGELPAQTMTGTGEFGDDVIITLTY</sequence>
<proteinExistence type="predicted"/>
<reference evidence="3 4" key="1">
    <citation type="journal article" date="2012" name="J. Bacteriol.">
        <title>Complete genome sequence of Enterobacter aerogenes KCTC 2190.</title>
        <authorList>
            <person name="Shin S.H."/>
            <person name="Kim S."/>
            <person name="Kim J.Y."/>
            <person name="Lee S."/>
            <person name="Um Y."/>
            <person name="Oh M.K."/>
            <person name="Kim Y.R."/>
            <person name="Lee J."/>
            <person name="Yang K.S."/>
        </authorList>
    </citation>
    <scope>NUCLEOTIDE SEQUENCE [LARGE SCALE GENOMIC DNA]</scope>
    <source>
        <strain evidence="3 4">KCTC 2190</strain>
    </source>
</reference>
<dbReference type="InterPro" id="IPR007893">
    <property type="entry name" value="Spore_coat_U/FanG"/>
</dbReference>
<dbReference type="PANTHER" id="PTHR37089:SF3">
    <property type="entry name" value="EXPORTED PROTEIN"/>
    <property type="match status" value="1"/>
</dbReference>
<evidence type="ECO:0000256" key="1">
    <source>
        <dbReference type="SAM" id="SignalP"/>
    </source>
</evidence>
<dbReference type="RefSeq" id="WP_015706191.1">
    <property type="nucleotide sequence ID" value="NC_015663.1"/>
</dbReference>
<keyword evidence="3" id="KW-0449">Lipoprotein</keyword>
<dbReference type="GeneID" id="93313110"/>
<feature type="signal peptide" evidence="1">
    <location>
        <begin position="1"/>
        <end position="19"/>
    </location>
</feature>
<feature type="chain" id="PRO_5002609831" evidence="1">
    <location>
        <begin position="20"/>
        <end position="317"/>
    </location>
</feature>
<dbReference type="KEGG" id="eae:EAE_24720"/>
<evidence type="ECO:0000313" key="4">
    <source>
        <dbReference type="Proteomes" id="UP000008881"/>
    </source>
</evidence>
<protein>
    <submittedName>
        <fullName evidence="3">Putative lipoprotein</fullName>
    </submittedName>
</protein>
<keyword evidence="4" id="KW-1185">Reference proteome</keyword>
<dbReference type="AlphaFoldDB" id="A0A0H3FZL9"/>
<feature type="domain" description="Spore coat protein U/FanG" evidence="2">
    <location>
        <begin position="184"/>
        <end position="314"/>
    </location>
</feature>
<gene>
    <name evidence="3" type="ordered locus">EAE_24720</name>
</gene>
<dbReference type="OrthoDB" id="6078729at2"/>
<feature type="domain" description="Spore coat protein U/FanG" evidence="2">
    <location>
        <begin position="16"/>
        <end position="136"/>
    </location>
</feature>
<accession>A0A0H3FZL9</accession>
<evidence type="ECO:0000259" key="2">
    <source>
        <dbReference type="Pfam" id="PF05229"/>
    </source>
</evidence>
<dbReference type="eggNOG" id="COG5430">
    <property type="taxonomic scope" value="Bacteria"/>
</dbReference>
<dbReference type="Pfam" id="PF05229">
    <property type="entry name" value="SCPU"/>
    <property type="match status" value="2"/>
</dbReference>
<keyword evidence="1" id="KW-0732">Signal</keyword>
<organism evidence="3 4">
    <name type="scientific">Klebsiella aerogenes (strain ATCC 13048 / DSM 30053 / CCUG 1429 / JCM 1235 / KCTC 2190 / NBRC 13534 / NCIMB 10102 / NCTC 10006 / CDC 819-56)</name>
    <name type="common">Enterobacter aerogenes</name>
    <dbReference type="NCBI Taxonomy" id="1028307"/>
    <lineage>
        <taxon>Bacteria</taxon>
        <taxon>Pseudomonadati</taxon>
        <taxon>Pseudomonadota</taxon>
        <taxon>Gammaproteobacteria</taxon>
        <taxon>Enterobacterales</taxon>
        <taxon>Enterobacteriaceae</taxon>
        <taxon>Klebsiella/Raoultella group</taxon>
        <taxon>Klebsiella</taxon>
    </lineage>
</organism>